<comment type="similarity">
    <text evidence="2">Belongs to the MoaB/Mog family.</text>
</comment>
<dbReference type="InterPro" id="IPR012245">
    <property type="entry name" value="MoaB"/>
</dbReference>
<feature type="domain" description="MoaB/Mog" evidence="3">
    <location>
        <begin position="23"/>
        <end position="167"/>
    </location>
</feature>
<dbReference type="Gene3D" id="3.40.980.10">
    <property type="entry name" value="MoaB/Mog-like domain"/>
    <property type="match status" value="1"/>
</dbReference>
<sequence length="183" mass="20042">MPFVLSEETKSMPETIFQPIRIAVLTISDTRTASDDRSGDALIQRLTDVGHLLATRSVVQDEIASIQARLRVWIADAEIDVILCVGGTGITGRDITPEALRPLFDKELPGFGELFRMLSYQKIGTAAMLSRALGGVSGGKLLFALPGSTNAVLQAWDEILVHQFDRRTRPGNLVALMPRLKEK</sequence>
<keyword evidence="5" id="KW-1185">Reference proteome</keyword>
<comment type="function">
    <text evidence="2">May be involved in the biosynthesis of molybdopterin.</text>
</comment>
<evidence type="ECO:0000313" key="5">
    <source>
        <dbReference type="Proteomes" id="UP000182427"/>
    </source>
</evidence>
<evidence type="ECO:0000259" key="3">
    <source>
        <dbReference type="SMART" id="SM00852"/>
    </source>
</evidence>
<dbReference type="InterPro" id="IPR036425">
    <property type="entry name" value="MoaB/Mog-like_dom_sf"/>
</dbReference>
<evidence type="ECO:0000256" key="2">
    <source>
        <dbReference type="PIRNR" id="PIRNR006443"/>
    </source>
</evidence>
<protein>
    <recommendedName>
        <fullName evidence="1 2">Molybdenum cofactor biosynthesis protein B</fullName>
    </recommendedName>
</protein>
<dbReference type="PANTHER" id="PTHR43232:SF2">
    <property type="entry name" value="MOLYBDENUM COFACTOR BIOSYNTHESIS PROTEIN B"/>
    <property type="match status" value="1"/>
</dbReference>
<name>A0A1G7N2H6_9BACT</name>
<organism evidence="4 5">
    <name type="scientific">Terriglobus roseus</name>
    <dbReference type="NCBI Taxonomy" id="392734"/>
    <lineage>
        <taxon>Bacteria</taxon>
        <taxon>Pseudomonadati</taxon>
        <taxon>Acidobacteriota</taxon>
        <taxon>Terriglobia</taxon>
        <taxon>Terriglobales</taxon>
        <taxon>Acidobacteriaceae</taxon>
        <taxon>Terriglobus</taxon>
    </lineage>
</organism>
<dbReference type="OrthoDB" id="9784492at2"/>
<dbReference type="GO" id="GO:0005829">
    <property type="term" value="C:cytosol"/>
    <property type="evidence" value="ECO:0007669"/>
    <property type="project" value="TreeGrafter"/>
</dbReference>
<comment type="pathway">
    <text evidence="2">Cofactor biosynthesis; molybdopterin biosynthesis.</text>
</comment>
<dbReference type="CDD" id="cd00886">
    <property type="entry name" value="MogA_MoaB"/>
    <property type="match status" value="1"/>
</dbReference>
<dbReference type="Pfam" id="PF00994">
    <property type="entry name" value="MoCF_biosynth"/>
    <property type="match status" value="1"/>
</dbReference>
<dbReference type="EMBL" id="LT629690">
    <property type="protein sequence ID" value="SDF68131.1"/>
    <property type="molecule type" value="Genomic_DNA"/>
</dbReference>
<dbReference type="PANTHER" id="PTHR43232">
    <property type="entry name" value="MOLYBDENUM COFACTOR BIOSYNTHESIS PROTEIN B"/>
    <property type="match status" value="1"/>
</dbReference>
<dbReference type="SUPFAM" id="SSF53218">
    <property type="entry name" value="Molybdenum cofactor biosynthesis proteins"/>
    <property type="match status" value="1"/>
</dbReference>
<dbReference type="GO" id="GO:0006777">
    <property type="term" value="P:Mo-molybdopterin cofactor biosynthetic process"/>
    <property type="evidence" value="ECO:0007669"/>
    <property type="project" value="UniProtKB-UniRule"/>
</dbReference>
<proteinExistence type="inferred from homology"/>
<gene>
    <name evidence="4" type="ORF">SAMN05444167_2986</name>
</gene>
<evidence type="ECO:0000313" key="4">
    <source>
        <dbReference type="EMBL" id="SDF68131.1"/>
    </source>
</evidence>
<keyword evidence="2" id="KW-0501">Molybdenum cofactor biosynthesis</keyword>
<dbReference type="InterPro" id="IPR001453">
    <property type="entry name" value="MoaB/Mog_dom"/>
</dbReference>
<dbReference type="NCBIfam" id="TIGR00177">
    <property type="entry name" value="molyb_syn"/>
    <property type="match status" value="1"/>
</dbReference>
<evidence type="ECO:0000256" key="1">
    <source>
        <dbReference type="ARBA" id="ARBA00015262"/>
    </source>
</evidence>
<reference evidence="4 5" key="1">
    <citation type="submission" date="2016-10" db="EMBL/GenBank/DDBJ databases">
        <authorList>
            <person name="de Groot N.N."/>
        </authorList>
    </citation>
    <scope>NUCLEOTIDE SEQUENCE [LARGE SCALE GENOMIC DNA]</scope>
    <source>
        <strain evidence="4 5">GAS232</strain>
    </source>
</reference>
<dbReference type="Proteomes" id="UP000182427">
    <property type="component" value="Chromosome I"/>
</dbReference>
<dbReference type="SMART" id="SM00852">
    <property type="entry name" value="MoCF_biosynth"/>
    <property type="match status" value="1"/>
</dbReference>
<accession>A0A1G7N2H6</accession>
<dbReference type="UniPathway" id="UPA00344"/>
<dbReference type="PIRSF" id="PIRSF006443">
    <property type="entry name" value="MoaB"/>
    <property type="match status" value="1"/>
</dbReference>
<dbReference type="AlphaFoldDB" id="A0A1G7N2H6"/>